<dbReference type="InterPro" id="IPR003034">
    <property type="entry name" value="SAP_dom"/>
</dbReference>
<dbReference type="Gene3D" id="1.10.720.30">
    <property type="entry name" value="SAP domain"/>
    <property type="match status" value="1"/>
</dbReference>
<dbReference type="SUPFAM" id="SSF68906">
    <property type="entry name" value="SAP domain"/>
    <property type="match status" value="1"/>
</dbReference>
<keyword evidence="5" id="KW-0687">Ribonucleoprotein</keyword>
<dbReference type="SMART" id="SM00513">
    <property type="entry name" value="SAP"/>
    <property type="match status" value="1"/>
</dbReference>
<proteinExistence type="inferred from homology"/>
<dbReference type="GO" id="GO:0016973">
    <property type="term" value="P:poly(A)+ mRNA export from nucleus"/>
    <property type="evidence" value="ECO:0007669"/>
    <property type="project" value="TreeGrafter"/>
</dbReference>
<comment type="similarity">
    <text evidence="2">Belongs to the SAP domain-containing ribonucleoprotein family.</text>
</comment>
<dbReference type="GO" id="GO:0005634">
    <property type="term" value="C:nucleus"/>
    <property type="evidence" value="ECO:0007669"/>
    <property type="project" value="TreeGrafter"/>
</dbReference>
<accession>A0A087THJ6</accession>
<dbReference type="GO" id="GO:1990904">
    <property type="term" value="C:ribonucleoprotein complex"/>
    <property type="evidence" value="ECO:0007669"/>
    <property type="project" value="UniProtKB-KW"/>
</dbReference>
<gene>
    <name evidence="5" type="ORF">X975_22334</name>
</gene>
<dbReference type="OrthoDB" id="5837849at2759"/>
<dbReference type="Proteomes" id="UP000054359">
    <property type="component" value="Unassembled WGS sequence"/>
</dbReference>
<evidence type="ECO:0000256" key="2">
    <source>
        <dbReference type="ARBA" id="ARBA00046328"/>
    </source>
</evidence>
<name>A0A087THJ6_STEMI</name>
<reference evidence="5 6" key="1">
    <citation type="submission" date="2013-11" db="EMBL/GenBank/DDBJ databases">
        <title>Genome sequencing of Stegodyphus mimosarum.</title>
        <authorList>
            <person name="Bechsgaard J."/>
        </authorList>
    </citation>
    <scope>NUCLEOTIDE SEQUENCE [LARGE SCALE GENOMIC DNA]</scope>
</reference>
<evidence type="ECO:0000256" key="3">
    <source>
        <dbReference type="SAM" id="MobiDB-lite"/>
    </source>
</evidence>
<dbReference type="Pfam" id="PF02037">
    <property type="entry name" value="SAP"/>
    <property type="match status" value="1"/>
</dbReference>
<dbReference type="STRING" id="407821.A0A087THJ6"/>
<dbReference type="PANTHER" id="PTHR46551">
    <property type="entry name" value="SAP DOMAIN-CONTAINING RIBONUCLEOPROTEIN"/>
    <property type="match status" value="1"/>
</dbReference>
<evidence type="ECO:0000256" key="1">
    <source>
        <dbReference type="ARBA" id="ARBA00022553"/>
    </source>
</evidence>
<sequence length="286" mass="31231">MADSKVSENEKVVISAEVQSLKIPDLKKRLQALGLPVTGSKMELMERLQTANISGNDVPFLTVDPFADEGRSNSFDDGNKNPEDDSCISLLDNDQTLFSSEGDSMKIVDNSIGDSKLSTDNPPSKPLKKGVAKGTESTVTRKKIQLNRTNVIMSTPKPLSPVKSASVIKTTQAGGKKKLSLKSMTDDERLAMRAKRFNVTPSAASLSKSEKSFRSSGSVGLTNISTSADLEVLKKRAERFGQNVSSVMKQIEEKERLLKRKFKFGASVSSLSAISSLDEQEKKRRR</sequence>
<dbReference type="PROSITE" id="PS50800">
    <property type="entry name" value="SAP"/>
    <property type="match status" value="1"/>
</dbReference>
<dbReference type="PANTHER" id="PTHR46551:SF1">
    <property type="entry name" value="SAP DOMAIN-CONTAINING RIBONUCLEOPROTEIN"/>
    <property type="match status" value="1"/>
</dbReference>
<evidence type="ECO:0000313" key="6">
    <source>
        <dbReference type="Proteomes" id="UP000054359"/>
    </source>
</evidence>
<keyword evidence="6" id="KW-1185">Reference proteome</keyword>
<dbReference type="EMBL" id="KK115253">
    <property type="protein sequence ID" value="KFM64585.1"/>
    <property type="molecule type" value="Genomic_DNA"/>
</dbReference>
<keyword evidence="1" id="KW-0597">Phosphoprotein</keyword>
<protein>
    <submittedName>
        <fullName evidence="5">SAP domain-containing ribonucleoprotein</fullName>
    </submittedName>
</protein>
<feature type="domain" description="SAP" evidence="4">
    <location>
        <begin position="18"/>
        <end position="52"/>
    </location>
</feature>
<dbReference type="InterPro" id="IPR036361">
    <property type="entry name" value="SAP_dom_sf"/>
</dbReference>
<evidence type="ECO:0000259" key="4">
    <source>
        <dbReference type="PROSITE" id="PS50800"/>
    </source>
</evidence>
<feature type="compositionally biased region" description="Polar residues" evidence="3">
    <location>
        <begin position="112"/>
        <end position="122"/>
    </location>
</feature>
<dbReference type="OMA" id="CETTNIV"/>
<dbReference type="InterPro" id="IPR052240">
    <property type="entry name" value="SAP_domain_ribonucleoprotein"/>
</dbReference>
<feature type="non-terminal residue" evidence="5">
    <location>
        <position position="286"/>
    </location>
</feature>
<organism evidence="5 6">
    <name type="scientific">Stegodyphus mimosarum</name>
    <name type="common">African social velvet spider</name>
    <dbReference type="NCBI Taxonomy" id="407821"/>
    <lineage>
        <taxon>Eukaryota</taxon>
        <taxon>Metazoa</taxon>
        <taxon>Ecdysozoa</taxon>
        <taxon>Arthropoda</taxon>
        <taxon>Chelicerata</taxon>
        <taxon>Arachnida</taxon>
        <taxon>Araneae</taxon>
        <taxon>Araneomorphae</taxon>
        <taxon>Entelegynae</taxon>
        <taxon>Eresoidea</taxon>
        <taxon>Eresidae</taxon>
        <taxon>Stegodyphus</taxon>
    </lineage>
</organism>
<feature type="region of interest" description="Disordered" evidence="3">
    <location>
        <begin position="110"/>
        <end position="136"/>
    </location>
</feature>
<evidence type="ECO:0000313" key="5">
    <source>
        <dbReference type="EMBL" id="KFM64585.1"/>
    </source>
</evidence>
<dbReference type="AlphaFoldDB" id="A0A087THJ6"/>